<evidence type="ECO:0000256" key="1">
    <source>
        <dbReference type="PROSITE-ProRule" id="PRU00339"/>
    </source>
</evidence>
<keyword evidence="2" id="KW-1133">Transmembrane helix</keyword>
<dbReference type="Proteomes" id="UP001497514">
    <property type="component" value="Chromosome"/>
</dbReference>
<feature type="signal peptide" evidence="3">
    <location>
        <begin position="1"/>
        <end position="18"/>
    </location>
</feature>
<feature type="repeat" description="TPR" evidence="1">
    <location>
        <begin position="55"/>
        <end position="88"/>
    </location>
</feature>
<feature type="domain" description="SH3b" evidence="4">
    <location>
        <begin position="188"/>
        <end position="251"/>
    </location>
</feature>
<accession>A0ABP1ENZ7</accession>
<sequence>MKQIIILTLFFISSILLAQTTDELFANANTLYKEGKYTKAIKLYKQLEKTENVSSELYYNLANSYYKLNKIAPSIYNYEKAIQLNPLNEDAQNNLIIAKRLTLDRIEELPLTFLQRINKNLLQKFTYNTWAIFVILLSFLASVLFILYYFSYTPNKKRLFFITSTISFLLLIITLSITYLQYNQSKNNIEAIIFSEVVDVKNAPTKDADEIFTLHEGTKVKILDTVDTWNKIKLADGKIGWVITNSIKVLHNY</sequence>
<dbReference type="SMART" id="SM00028">
    <property type="entry name" value="TPR"/>
    <property type="match status" value="2"/>
</dbReference>
<gene>
    <name evidence="5" type="ORF">TD3509T_2370</name>
</gene>
<keyword evidence="6" id="KW-1185">Reference proteome</keyword>
<dbReference type="Pfam" id="PF08239">
    <property type="entry name" value="SH3_3"/>
    <property type="match status" value="1"/>
</dbReference>
<dbReference type="EMBL" id="OZ038524">
    <property type="protein sequence ID" value="CAL2088259.1"/>
    <property type="molecule type" value="Genomic_DNA"/>
</dbReference>
<dbReference type="PROSITE" id="PS50005">
    <property type="entry name" value="TPR"/>
    <property type="match status" value="1"/>
</dbReference>
<evidence type="ECO:0000256" key="2">
    <source>
        <dbReference type="SAM" id="Phobius"/>
    </source>
</evidence>
<evidence type="ECO:0000313" key="6">
    <source>
        <dbReference type="Proteomes" id="UP001497514"/>
    </source>
</evidence>
<organism evidence="5 6">
    <name type="scientific">Tenacibaculum dicentrarchi</name>
    <dbReference type="NCBI Taxonomy" id="669041"/>
    <lineage>
        <taxon>Bacteria</taxon>
        <taxon>Pseudomonadati</taxon>
        <taxon>Bacteroidota</taxon>
        <taxon>Flavobacteriia</taxon>
        <taxon>Flavobacteriales</taxon>
        <taxon>Flavobacteriaceae</taxon>
        <taxon>Tenacibaculum</taxon>
    </lineage>
</organism>
<keyword evidence="1" id="KW-0802">TPR repeat</keyword>
<dbReference type="SMART" id="SM00287">
    <property type="entry name" value="SH3b"/>
    <property type="match status" value="1"/>
</dbReference>
<keyword evidence="2" id="KW-0472">Membrane</keyword>
<evidence type="ECO:0000313" key="5">
    <source>
        <dbReference type="EMBL" id="CAL2088259.1"/>
    </source>
</evidence>
<dbReference type="PROSITE" id="PS51781">
    <property type="entry name" value="SH3B"/>
    <property type="match status" value="1"/>
</dbReference>
<keyword evidence="3" id="KW-0732">Signal</keyword>
<feature type="chain" id="PRO_5047399624" description="SH3b domain-containing protein" evidence="3">
    <location>
        <begin position="19"/>
        <end position="253"/>
    </location>
</feature>
<evidence type="ECO:0000259" key="4">
    <source>
        <dbReference type="PROSITE" id="PS51781"/>
    </source>
</evidence>
<name>A0ABP1ENZ7_9FLAO</name>
<dbReference type="PROSITE" id="PS50293">
    <property type="entry name" value="TPR_REGION"/>
    <property type="match status" value="1"/>
</dbReference>
<feature type="transmembrane region" description="Helical" evidence="2">
    <location>
        <begin position="159"/>
        <end position="180"/>
    </location>
</feature>
<keyword evidence="2" id="KW-0812">Transmembrane</keyword>
<dbReference type="RefSeq" id="WP_101901865.1">
    <property type="nucleotide sequence ID" value="NZ_OZ038524.1"/>
</dbReference>
<dbReference type="Pfam" id="PF00515">
    <property type="entry name" value="TPR_1"/>
    <property type="match status" value="1"/>
</dbReference>
<dbReference type="Gene3D" id="2.30.30.40">
    <property type="entry name" value="SH3 Domains"/>
    <property type="match status" value="1"/>
</dbReference>
<dbReference type="InterPro" id="IPR003646">
    <property type="entry name" value="SH3-like_bac-type"/>
</dbReference>
<dbReference type="SUPFAM" id="SSF48452">
    <property type="entry name" value="TPR-like"/>
    <property type="match status" value="1"/>
</dbReference>
<protein>
    <recommendedName>
        <fullName evidence="4">SH3b domain-containing protein</fullName>
    </recommendedName>
</protein>
<dbReference type="InterPro" id="IPR011990">
    <property type="entry name" value="TPR-like_helical_dom_sf"/>
</dbReference>
<feature type="transmembrane region" description="Helical" evidence="2">
    <location>
        <begin position="130"/>
        <end position="150"/>
    </location>
</feature>
<proteinExistence type="predicted"/>
<dbReference type="InterPro" id="IPR019734">
    <property type="entry name" value="TPR_rpt"/>
</dbReference>
<evidence type="ECO:0000256" key="3">
    <source>
        <dbReference type="SAM" id="SignalP"/>
    </source>
</evidence>
<dbReference type="Gene3D" id="1.25.40.10">
    <property type="entry name" value="Tetratricopeptide repeat domain"/>
    <property type="match status" value="1"/>
</dbReference>
<reference evidence="5 6" key="1">
    <citation type="submission" date="2024-05" db="EMBL/GenBank/DDBJ databases">
        <authorList>
            <person name="Duchaud E."/>
        </authorList>
    </citation>
    <scope>NUCLEOTIDE SEQUENCE [LARGE SCALE GENOMIC DNA]</scope>
    <source>
        <strain evidence="5">Ena-SAMPLE-TAB-13-05-2024-13:56:06:370-140309</strain>
    </source>
</reference>